<dbReference type="EMBL" id="MLAK01000820">
    <property type="protein sequence ID" value="OHT03619.1"/>
    <property type="molecule type" value="Genomic_DNA"/>
</dbReference>
<dbReference type="VEuPathDB" id="TrichDB:TRFO_28933"/>
<dbReference type="Proteomes" id="UP000179807">
    <property type="component" value="Unassembled WGS sequence"/>
</dbReference>
<gene>
    <name evidence="9" type="ORF">TRFO_28933</name>
</gene>
<comment type="caution">
    <text evidence="9">The sequence shown here is derived from an EMBL/GenBank/DDBJ whole genome shotgun (WGS) entry which is preliminary data.</text>
</comment>
<dbReference type="AlphaFoldDB" id="A0A1J4JXA0"/>
<evidence type="ECO:0008006" key="11">
    <source>
        <dbReference type="Google" id="ProtNLM"/>
    </source>
</evidence>
<keyword evidence="6 8" id="KW-0472">Membrane</keyword>
<evidence type="ECO:0000256" key="7">
    <source>
        <dbReference type="SAM" id="MobiDB-lite"/>
    </source>
</evidence>
<feature type="transmembrane region" description="Helical" evidence="8">
    <location>
        <begin position="33"/>
        <end position="54"/>
    </location>
</feature>
<dbReference type="GeneID" id="94841173"/>
<feature type="transmembrane region" description="Helical" evidence="8">
    <location>
        <begin position="430"/>
        <end position="448"/>
    </location>
</feature>
<name>A0A1J4JXA0_9EUKA</name>
<evidence type="ECO:0000313" key="9">
    <source>
        <dbReference type="EMBL" id="OHT03619.1"/>
    </source>
</evidence>
<evidence type="ECO:0000256" key="6">
    <source>
        <dbReference type="ARBA" id="ARBA00023136"/>
    </source>
</evidence>
<evidence type="ECO:0000256" key="4">
    <source>
        <dbReference type="ARBA" id="ARBA00022692"/>
    </source>
</evidence>
<dbReference type="PANTHER" id="PTHR36838">
    <property type="entry name" value="AUXIN EFFLUX CARRIER FAMILY PROTEIN"/>
    <property type="match status" value="1"/>
</dbReference>
<organism evidence="9 10">
    <name type="scientific">Tritrichomonas foetus</name>
    <dbReference type="NCBI Taxonomy" id="1144522"/>
    <lineage>
        <taxon>Eukaryota</taxon>
        <taxon>Metamonada</taxon>
        <taxon>Parabasalia</taxon>
        <taxon>Tritrichomonadida</taxon>
        <taxon>Tritrichomonadidae</taxon>
        <taxon>Tritrichomonas</taxon>
    </lineage>
</organism>
<feature type="transmembrane region" description="Helical" evidence="8">
    <location>
        <begin position="130"/>
        <end position="152"/>
    </location>
</feature>
<proteinExistence type="predicted"/>
<dbReference type="InterPro" id="IPR004776">
    <property type="entry name" value="Mem_transp_PIN-like"/>
</dbReference>
<feature type="transmembrane region" description="Helical" evidence="8">
    <location>
        <begin position="158"/>
        <end position="179"/>
    </location>
</feature>
<dbReference type="RefSeq" id="XP_068356755.1">
    <property type="nucleotide sequence ID" value="XM_068506469.1"/>
</dbReference>
<evidence type="ECO:0000256" key="2">
    <source>
        <dbReference type="ARBA" id="ARBA00022448"/>
    </source>
</evidence>
<protein>
    <recommendedName>
        <fullName evidence="11">Auxin Efflux Carrier family protein</fullName>
    </recommendedName>
</protein>
<keyword evidence="4 8" id="KW-0812">Transmembrane</keyword>
<feature type="transmembrane region" description="Helical" evidence="8">
    <location>
        <begin position="332"/>
        <end position="357"/>
    </location>
</feature>
<dbReference type="PANTHER" id="PTHR36838:SF3">
    <property type="entry name" value="TRANSPORTER AUXIN EFFLUX CARRIER EC FAMILY"/>
    <property type="match status" value="1"/>
</dbReference>
<evidence type="ECO:0000256" key="5">
    <source>
        <dbReference type="ARBA" id="ARBA00022989"/>
    </source>
</evidence>
<feature type="region of interest" description="Disordered" evidence="7">
    <location>
        <begin position="269"/>
        <end position="314"/>
    </location>
</feature>
<keyword evidence="5 8" id="KW-1133">Transmembrane helix</keyword>
<feature type="transmembrane region" description="Helical" evidence="8">
    <location>
        <begin position="402"/>
        <end position="424"/>
    </location>
</feature>
<feature type="transmembrane region" description="Helical" evidence="8">
    <location>
        <begin position="455"/>
        <end position="478"/>
    </location>
</feature>
<evidence type="ECO:0000256" key="3">
    <source>
        <dbReference type="ARBA" id="ARBA00022475"/>
    </source>
</evidence>
<sequence length="491" mass="55830">MYAIFLIHRSINSRRIQISHDEFSNTEFKMIDYLLSLQIYACVYVIAATGYMCGGLKLFNSRDVESIRRILNLVCIPGLIFRQVGRQKFTFDTFKPFFIGLLFQGIVQILVTILSFILPGESKGKRYINYLLSCSYSEILFVGLPVVDFLFGSEYVHIPIMLSMVEFLVIMPIHNVIAFKINGPPVDQPEEEPIDDPNEMELEDTSTITIENNVSLTKFGRIDAVETTENVNDTCLEPLQKTHDNLDFNNSMENLSNKINENESNLHESNLTDDLESADNIETNGNENPREELIPKNIKERLGSESGSSEKDFDDKSISIKKPWTARFKVKTLWTTLFFSLITPINICFILGIIWSATGWTMLKFLNEFVLDLEKAVVAAGLFSSGVFMWEHPFFGGNIVEITIFSILHIVGLPLLGLLCFWIFKVDFTTIQVVMMCYAAPSGLASYSQALRNGFVLSSATYTFFWTYIVSLPVYVLWTVVFNETKLVQAE</sequence>
<dbReference type="GO" id="GO:0055085">
    <property type="term" value="P:transmembrane transport"/>
    <property type="evidence" value="ECO:0007669"/>
    <property type="project" value="InterPro"/>
</dbReference>
<feature type="transmembrane region" description="Helical" evidence="8">
    <location>
        <begin position="97"/>
        <end position="118"/>
    </location>
</feature>
<evidence type="ECO:0000313" key="10">
    <source>
        <dbReference type="Proteomes" id="UP000179807"/>
    </source>
</evidence>
<dbReference type="GO" id="GO:0016020">
    <property type="term" value="C:membrane"/>
    <property type="evidence" value="ECO:0007669"/>
    <property type="project" value="UniProtKB-SubCell"/>
</dbReference>
<evidence type="ECO:0000256" key="1">
    <source>
        <dbReference type="ARBA" id="ARBA00004141"/>
    </source>
</evidence>
<accession>A0A1J4JXA0</accession>
<keyword evidence="3" id="KW-1003">Cell membrane</keyword>
<evidence type="ECO:0000256" key="8">
    <source>
        <dbReference type="SAM" id="Phobius"/>
    </source>
</evidence>
<keyword evidence="2" id="KW-0813">Transport</keyword>
<keyword evidence="10" id="KW-1185">Reference proteome</keyword>
<reference evidence="9" key="1">
    <citation type="submission" date="2016-10" db="EMBL/GenBank/DDBJ databases">
        <authorList>
            <person name="Benchimol M."/>
            <person name="Almeida L.G."/>
            <person name="Vasconcelos A.T."/>
            <person name="Perreira-Neves A."/>
            <person name="Rosa I.A."/>
            <person name="Tasca T."/>
            <person name="Bogo M.R."/>
            <person name="de Souza W."/>
        </authorList>
    </citation>
    <scope>NUCLEOTIDE SEQUENCE [LARGE SCALE GENOMIC DNA]</scope>
    <source>
        <strain evidence="9">K</strain>
    </source>
</reference>
<feature type="compositionally biased region" description="Basic and acidic residues" evidence="7">
    <location>
        <begin position="288"/>
        <end position="314"/>
    </location>
</feature>
<comment type="subcellular location">
    <subcellularLocation>
        <location evidence="1">Membrane</location>
        <topology evidence="1">Multi-pass membrane protein</topology>
    </subcellularLocation>
</comment>
<dbReference type="Pfam" id="PF03547">
    <property type="entry name" value="Mem_trans"/>
    <property type="match status" value="1"/>
</dbReference>